<reference evidence="1" key="2">
    <citation type="journal article" date="2015" name="Fish Shellfish Immunol.">
        <title>Early steps in the European eel (Anguilla anguilla)-Vibrio vulnificus interaction in the gills: Role of the RtxA13 toxin.</title>
        <authorList>
            <person name="Callol A."/>
            <person name="Pajuelo D."/>
            <person name="Ebbesson L."/>
            <person name="Teles M."/>
            <person name="MacKenzie S."/>
            <person name="Amaro C."/>
        </authorList>
    </citation>
    <scope>NUCLEOTIDE SEQUENCE</scope>
</reference>
<dbReference type="AlphaFoldDB" id="A0A0E9VPP1"/>
<proteinExistence type="predicted"/>
<reference evidence="1" key="1">
    <citation type="submission" date="2014-11" db="EMBL/GenBank/DDBJ databases">
        <authorList>
            <person name="Amaro Gonzalez C."/>
        </authorList>
    </citation>
    <scope>NUCLEOTIDE SEQUENCE</scope>
</reference>
<accession>A0A0E9VPP1</accession>
<name>A0A0E9VPP1_ANGAN</name>
<evidence type="ECO:0000313" key="1">
    <source>
        <dbReference type="EMBL" id="JAH79218.1"/>
    </source>
</evidence>
<organism evidence="1">
    <name type="scientific">Anguilla anguilla</name>
    <name type="common">European freshwater eel</name>
    <name type="synonym">Muraena anguilla</name>
    <dbReference type="NCBI Taxonomy" id="7936"/>
    <lineage>
        <taxon>Eukaryota</taxon>
        <taxon>Metazoa</taxon>
        <taxon>Chordata</taxon>
        <taxon>Craniata</taxon>
        <taxon>Vertebrata</taxon>
        <taxon>Euteleostomi</taxon>
        <taxon>Actinopterygii</taxon>
        <taxon>Neopterygii</taxon>
        <taxon>Teleostei</taxon>
        <taxon>Anguilliformes</taxon>
        <taxon>Anguillidae</taxon>
        <taxon>Anguilla</taxon>
    </lineage>
</organism>
<sequence length="33" mass="3774">MNSSSTNKSNGTPYFVCILRNCVHFYINSTDLF</sequence>
<dbReference type="EMBL" id="GBXM01029359">
    <property type="protein sequence ID" value="JAH79218.1"/>
    <property type="molecule type" value="Transcribed_RNA"/>
</dbReference>
<protein>
    <submittedName>
        <fullName evidence="1">Uncharacterized protein</fullName>
    </submittedName>
</protein>